<dbReference type="Proteomes" id="UP000321635">
    <property type="component" value="Unassembled WGS sequence"/>
</dbReference>
<comment type="caution">
    <text evidence="1">The sequence shown here is derived from an EMBL/GenBank/DDBJ whole genome shotgun (WGS) entry which is preliminary data.</text>
</comment>
<organism evidence="1 2">
    <name type="scientific">Acetobacter nitrogenifigens DSM 23921 = NBRC 105050</name>
    <dbReference type="NCBI Taxonomy" id="1120919"/>
    <lineage>
        <taxon>Bacteria</taxon>
        <taxon>Pseudomonadati</taxon>
        <taxon>Pseudomonadota</taxon>
        <taxon>Alphaproteobacteria</taxon>
        <taxon>Acetobacterales</taxon>
        <taxon>Acetobacteraceae</taxon>
        <taxon>Acetobacter</taxon>
    </lineage>
</organism>
<keyword evidence="2" id="KW-1185">Reference proteome</keyword>
<proteinExistence type="predicted"/>
<gene>
    <name evidence="1" type="ORF">ANI02nite_30320</name>
</gene>
<sequence length="65" mass="6876">MGGEAEGRRELAMEVVFRESGDGAQRIKAQIVVQMTVDVVEHALHPCLVLSASGFGHGVLRGEGS</sequence>
<name>A0A511XDW6_9PROT</name>
<evidence type="ECO:0000313" key="2">
    <source>
        <dbReference type="Proteomes" id="UP000321635"/>
    </source>
</evidence>
<evidence type="ECO:0000313" key="1">
    <source>
        <dbReference type="EMBL" id="GEN61148.1"/>
    </source>
</evidence>
<dbReference type="AlphaFoldDB" id="A0A511XDW6"/>
<dbReference type="EMBL" id="BJYF01000028">
    <property type="protein sequence ID" value="GEN61148.1"/>
    <property type="molecule type" value="Genomic_DNA"/>
</dbReference>
<protein>
    <submittedName>
        <fullName evidence="1">Uncharacterized protein</fullName>
    </submittedName>
</protein>
<accession>A0A511XDW6</accession>
<reference evidence="1 2" key="1">
    <citation type="submission" date="2019-07" db="EMBL/GenBank/DDBJ databases">
        <title>Whole genome shotgun sequence of Acetobacter nitrogenifigens NBRC 105050.</title>
        <authorList>
            <person name="Hosoyama A."/>
            <person name="Uohara A."/>
            <person name="Ohji S."/>
            <person name="Ichikawa N."/>
        </authorList>
    </citation>
    <scope>NUCLEOTIDE SEQUENCE [LARGE SCALE GENOMIC DNA]</scope>
    <source>
        <strain evidence="1 2">NBRC 105050</strain>
    </source>
</reference>